<dbReference type="Gene3D" id="3.40.50.10260">
    <property type="entry name" value="YjeF N-terminal domain"/>
    <property type="match status" value="1"/>
</dbReference>
<dbReference type="PANTHER" id="PTHR13612:SF0">
    <property type="entry name" value="ENHANCER OF MRNA-DECAPPING PROTEIN 3"/>
    <property type="match status" value="1"/>
</dbReference>
<dbReference type="CDD" id="cd01737">
    <property type="entry name" value="LSm16_N"/>
    <property type="match status" value="1"/>
</dbReference>
<dbReference type="KEGG" id="aplc:110981910"/>
<feature type="region of interest" description="Disordered" evidence="1">
    <location>
        <begin position="140"/>
        <end position="269"/>
    </location>
</feature>
<dbReference type="AlphaFoldDB" id="A0A8B7YWG8"/>
<dbReference type="GO" id="GO:0031087">
    <property type="term" value="P:deadenylation-independent decapping of nuclear-transcribed mRNA"/>
    <property type="evidence" value="ECO:0007669"/>
    <property type="project" value="InterPro"/>
</dbReference>
<proteinExistence type="predicted"/>
<dbReference type="PROSITE" id="PS51385">
    <property type="entry name" value="YJEF_N"/>
    <property type="match status" value="1"/>
</dbReference>
<protein>
    <submittedName>
        <fullName evidence="4">Enhancer of mRNA-decapping protein 3-like isoform X1</fullName>
    </submittedName>
</protein>
<dbReference type="GO" id="GO:0000932">
    <property type="term" value="C:P-body"/>
    <property type="evidence" value="ECO:0007669"/>
    <property type="project" value="TreeGrafter"/>
</dbReference>
<feature type="compositionally biased region" description="Polar residues" evidence="1">
    <location>
        <begin position="175"/>
        <end position="186"/>
    </location>
</feature>
<dbReference type="InterPro" id="IPR025609">
    <property type="entry name" value="Lsm14-like_N"/>
</dbReference>
<dbReference type="FunFam" id="2.30.30.100:FF:000026">
    <property type="entry name" value="Enhancer of mRNA-decapping protein 3"/>
    <property type="match status" value="1"/>
</dbReference>
<dbReference type="Gene3D" id="2.30.30.100">
    <property type="match status" value="1"/>
</dbReference>
<dbReference type="GO" id="GO:0003729">
    <property type="term" value="F:mRNA binding"/>
    <property type="evidence" value="ECO:0007669"/>
    <property type="project" value="InterPro"/>
</dbReference>
<feature type="compositionally biased region" description="Polar residues" evidence="1">
    <location>
        <begin position="157"/>
        <end position="166"/>
    </location>
</feature>
<dbReference type="PANTHER" id="PTHR13612">
    <property type="entry name" value="ENHANCER OF MRNA-DECAPPING PROTEIN 3"/>
    <property type="match status" value="1"/>
</dbReference>
<evidence type="ECO:0000256" key="1">
    <source>
        <dbReference type="SAM" id="MobiDB-lite"/>
    </source>
</evidence>
<feature type="compositionally biased region" description="Basic and acidic residues" evidence="1">
    <location>
        <begin position="211"/>
        <end position="233"/>
    </location>
</feature>
<dbReference type="InterPro" id="IPR034107">
    <property type="entry name" value="Lsm16_N"/>
</dbReference>
<evidence type="ECO:0000313" key="3">
    <source>
        <dbReference type="Proteomes" id="UP000694845"/>
    </source>
</evidence>
<feature type="compositionally biased region" description="Low complexity" evidence="1">
    <location>
        <begin position="143"/>
        <end position="156"/>
    </location>
</feature>
<dbReference type="GeneID" id="110981910"/>
<keyword evidence="3" id="KW-1185">Reference proteome</keyword>
<accession>A0A8B7YWG8</accession>
<evidence type="ECO:0000259" key="2">
    <source>
        <dbReference type="PROSITE" id="PS51385"/>
    </source>
</evidence>
<dbReference type="RefSeq" id="XP_022095641.1">
    <property type="nucleotide sequence ID" value="XM_022239949.1"/>
</dbReference>
<name>A0A8B7YWG8_ACAPL</name>
<dbReference type="SMART" id="SM01271">
    <property type="entry name" value="LSM14"/>
    <property type="match status" value="1"/>
</dbReference>
<feature type="compositionally biased region" description="Basic and acidic residues" evidence="1">
    <location>
        <begin position="187"/>
        <end position="198"/>
    </location>
</feature>
<dbReference type="Pfam" id="PF03853">
    <property type="entry name" value="YjeF_N"/>
    <property type="match status" value="1"/>
</dbReference>
<dbReference type="Pfam" id="PF12701">
    <property type="entry name" value="LSM14"/>
    <property type="match status" value="1"/>
</dbReference>
<dbReference type="Proteomes" id="UP000694845">
    <property type="component" value="Unplaced"/>
</dbReference>
<organism evidence="3 4">
    <name type="scientific">Acanthaster planci</name>
    <name type="common">Crown-of-thorns starfish</name>
    <dbReference type="NCBI Taxonomy" id="133434"/>
    <lineage>
        <taxon>Eukaryota</taxon>
        <taxon>Metazoa</taxon>
        <taxon>Echinodermata</taxon>
        <taxon>Eleutherozoa</taxon>
        <taxon>Asterozoa</taxon>
        <taxon>Asteroidea</taxon>
        <taxon>Valvatacea</taxon>
        <taxon>Valvatida</taxon>
        <taxon>Acanthasteridae</taxon>
        <taxon>Acanthaster</taxon>
    </lineage>
</organism>
<dbReference type="SUPFAM" id="SSF64153">
    <property type="entry name" value="YjeF N-terminal domain-like"/>
    <property type="match status" value="1"/>
</dbReference>
<dbReference type="OrthoDB" id="10030313at2759"/>
<dbReference type="GO" id="GO:0033962">
    <property type="term" value="P:P-body assembly"/>
    <property type="evidence" value="ECO:0007669"/>
    <property type="project" value="TreeGrafter"/>
</dbReference>
<feature type="domain" description="YjeF N-terminal" evidence="2">
    <location>
        <begin position="364"/>
        <end position="558"/>
    </location>
</feature>
<dbReference type="InterPro" id="IPR036652">
    <property type="entry name" value="YjeF_N_dom_sf"/>
</dbReference>
<gene>
    <name evidence="4" type="primary">LOC110981910</name>
</gene>
<dbReference type="CTD" id="80153"/>
<dbReference type="InterPro" id="IPR004443">
    <property type="entry name" value="YjeF_N_dom"/>
</dbReference>
<evidence type="ECO:0000313" key="4">
    <source>
        <dbReference type="RefSeq" id="XP_022095641.1"/>
    </source>
</evidence>
<sequence>MYTVLYKNRPWYCETCDKLRVTVLKTSRKSFSTRPTLYCKPTTQCLDQSRMDQTSFVGCLLSVDCGDYLGTFQGEVTLVNKDQQTISLRRPYRNGVKFDTPEITIRAVDIRDLKILKSFDEHGTASAERHDLSEMSQNATLHNGTSNVPNNSTTNSKHTVQNSGGQRMSRKQDHQPGNANGKTPTKQRADGSDGDRTALHLGTLHSAFQRVQRDDGKGQGLEEEREAVDSEKGRKQKYHSGNFEANQKVRSSPRKIEGGGGKQRRNVSANARNEECFSAPVESFLATDFDFDKSRKSFNKAAIFEEIHSAMGDNKKKIKNIPHDEHIVFKNIPAFLHDNGSRQVKCSSYTAETGVIIPAVSVDVAQSLWQVADKLGLTTERRLEAGGVSIAKMVLRLIDGKTRVSDRSSILVVCGPHLQGAQGINCARHLANHCVDVTLFMPNFAKMPEVLVAELKLFKETTGKHVTSIGDLPEEPPDLIVSAVDSPMDTALPKQPWLKSIVTWVTANKASVLSIDPSPSHSVRSKWSVITALPLSYENTNVGMLYLCDVGIPAQVFSSIGVNYASPFKDKFIVRLHNH</sequence>
<reference evidence="4" key="1">
    <citation type="submission" date="2025-08" db="UniProtKB">
        <authorList>
            <consortium name="RefSeq"/>
        </authorList>
    </citation>
    <scope>IDENTIFICATION</scope>
</reference>